<feature type="compositionally biased region" description="Basic and acidic residues" evidence="1">
    <location>
        <begin position="129"/>
        <end position="141"/>
    </location>
</feature>
<protein>
    <submittedName>
        <fullName evidence="2">Uncharacterized protein</fullName>
    </submittedName>
</protein>
<feature type="compositionally biased region" description="Basic and acidic residues" evidence="1">
    <location>
        <begin position="70"/>
        <end position="114"/>
    </location>
</feature>
<dbReference type="AlphaFoldDB" id="A0A644U4D5"/>
<feature type="region of interest" description="Disordered" evidence="1">
    <location>
        <begin position="1"/>
        <end position="270"/>
    </location>
</feature>
<dbReference type="EMBL" id="VSSQ01000075">
    <property type="protein sequence ID" value="MPL73780.1"/>
    <property type="molecule type" value="Genomic_DNA"/>
</dbReference>
<feature type="compositionally biased region" description="Basic and acidic residues" evidence="1">
    <location>
        <begin position="302"/>
        <end position="313"/>
    </location>
</feature>
<feature type="compositionally biased region" description="Low complexity" evidence="1">
    <location>
        <begin position="400"/>
        <end position="410"/>
    </location>
</feature>
<accession>A0A644U4D5</accession>
<feature type="region of interest" description="Disordered" evidence="1">
    <location>
        <begin position="376"/>
        <end position="424"/>
    </location>
</feature>
<feature type="compositionally biased region" description="Basic and acidic residues" evidence="1">
    <location>
        <begin position="1"/>
        <end position="20"/>
    </location>
</feature>
<feature type="compositionally biased region" description="Basic residues" evidence="1">
    <location>
        <begin position="21"/>
        <end position="33"/>
    </location>
</feature>
<evidence type="ECO:0000256" key="1">
    <source>
        <dbReference type="SAM" id="MobiDB-lite"/>
    </source>
</evidence>
<feature type="compositionally biased region" description="Basic and acidic residues" evidence="1">
    <location>
        <begin position="242"/>
        <end position="252"/>
    </location>
</feature>
<reference evidence="2" key="1">
    <citation type="submission" date="2019-08" db="EMBL/GenBank/DDBJ databases">
        <authorList>
            <person name="Kucharzyk K."/>
            <person name="Murdoch R.W."/>
            <person name="Higgins S."/>
            <person name="Loffler F."/>
        </authorList>
    </citation>
    <scope>NUCLEOTIDE SEQUENCE</scope>
</reference>
<feature type="compositionally biased region" description="Low complexity" evidence="1">
    <location>
        <begin position="154"/>
        <end position="169"/>
    </location>
</feature>
<sequence length="424" mass="47412">MHLRVSRQEARPQDENEGHHRAQLMRKAKRHRRGVDQRDDAKRHLHQQPGAHPGEGGAGCAMGRAAAAQRGDRAEDQHEIADHPVVELHQPRVFEEIAPQRREREGIRRQELPAHQRPVGEAAPGVDAGDQRAKQHLHEGQMQHPRRHAEEPRLGQTAGLQQLGLAAAQKQRIPGDETEDGEADAKVHGKTIGGDRGHAVAQARGHHPPADRALQPAEHTQTEQPQPPALRDPPRQRKAREARRPDQTDHPAKRAMRPFPPVDRLEPGQIHRRIRQRELRRRLILAELGLPVGVIQRRHDAGDRLPFGDREAGVAEPGRAAKRDHRRDQREKREQPDPDRGARAFRAGVDQPAFRRGGGGGLFGADLFEDAAFRAHGGLRRLGPDTRRGRRERQGGVASRPCPRVAADAVRPPPFRLATKTRAQ</sequence>
<comment type="caution">
    <text evidence="2">The sequence shown here is derived from an EMBL/GenBank/DDBJ whole genome shotgun (WGS) entry which is preliminary data.</text>
</comment>
<organism evidence="2">
    <name type="scientific">bioreactor metagenome</name>
    <dbReference type="NCBI Taxonomy" id="1076179"/>
    <lineage>
        <taxon>unclassified sequences</taxon>
        <taxon>metagenomes</taxon>
        <taxon>ecological metagenomes</taxon>
    </lineage>
</organism>
<feature type="compositionally biased region" description="Basic and acidic residues" evidence="1">
    <location>
        <begin position="326"/>
        <end position="342"/>
    </location>
</feature>
<feature type="compositionally biased region" description="Basic and acidic residues" evidence="1">
    <location>
        <begin position="183"/>
        <end position="198"/>
    </location>
</feature>
<feature type="region of interest" description="Disordered" evidence="1">
    <location>
        <begin position="302"/>
        <end position="356"/>
    </location>
</feature>
<proteinExistence type="predicted"/>
<name>A0A644U4D5_9ZZZZ</name>
<evidence type="ECO:0000313" key="2">
    <source>
        <dbReference type="EMBL" id="MPL73780.1"/>
    </source>
</evidence>
<gene>
    <name evidence="2" type="ORF">SDC9_19586</name>
</gene>